<dbReference type="STRING" id="483218.BACPEC_02952"/>
<dbReference type="PANTHER" id="PTHR43358">
    <property type="entry name" value="ALPHA/BETA-HYDROLASE"/>
    <property type="match status" value="1"/>
</dbReference>
<dbReference type="eggNOG" id="COG1073">
    <property type="taxonomic scope" value="Bacteria"/>
</dbReference>
<accession>B7AW52</accession>
<proteinExistence type="predicted"/>
<gene>
    <name evidence="3" type="ORF">BACPEC_02952</name>
</gene>
<sequence length="332" mass="36327">MTGYVCIAGIGLAVMFFAALIITAYYIYRGVFVYPESERDEPDYIPDSALYHGMESDLAGCMKNMKNDSSKELSVMSYDGLRLCGRLYEGDADAPVVIFFHGYHGTYMRDGYGMFRFCREHGYRILLVDERAHGKSDGDTITFGIKEMHDCISWIKLVDNMYTENAGIIIAGVSMGASAVLMAAGYKEGTAIPKSVIAVIADCAFTSVRDIIKSMCQKLHYPVHISYALAWLGALVFGHMNISSTAVASAEAAVSGIRIPVLFIHGSNDSVVPSSMCDRLYNACTAYKKQLVISGADHAVNALTAYNAYADAVGEFIKKCGKGYYNEKKSED</sequence>
<dbReference type="SUPFAM" id="SSF53474">
    <property type="entry name" value="alpha/beta-Hydrolases"/>
    <property type="match status" value="1"/>
</dbReference>
<evidence type="ECO:0000313" key="4">
    <source>
        <dbReference type="Proteomes" id="UP000003136"/>
    </source>
</evidence>
<reference evidence="3 4" key="1">
    <citation type="submission" date="2008-11" db="EMBL/GenBank/DDBJ databases">
        <title>Draft genome sequence of Bacteroides pectinophilus (ATCC 43243).</title>
        <authorList>
            <person name="Sudarsanam P."/>
            <person name="Ley R."/>
            <person name="Guruge J."/>
            <person name="Turnbaugh P.J."/>
            <person name="Mahowald M."/>
            <person name="Liep D."/>
            <person name="Gordon J."/>
        </authorList>
    </citation>
    <scope>NUCLEOTIDE SEQUENCE [LARGE SCALE GENOMIC DNA]</scope>
    <source>
        <strain evidence="3 4">ATCC 43243</strain>
    </source>
</reference>
<name>B7AW52_9FIRM</name>
<evidence type="ECO:0000259" key="2">
    <source>
        <dbReference type="Pfam" id="PF20434"/>
    </source>
</evidence>
<evidence type="ECO:0000313" key="3">
    <source>
        <dbReference type="EMBL" id="EEC56443.1"/>
    </source>
</evidence>
<dbReference type="InterPro" id="IPR052920">
    <property type="entry name" value="DNA-binding_regulatory"/>
</dbReference>
<dbReference type="AlphaFoldDB" id="B7AW52"/>
<dbReference type="Gene3D" id="3.40.50.1820">
    <property type="entry name" value="alpha/beta hydrolase"/>
    <property type="match status" value="1"/>
</dbReference>
<dbReference type="HOGENOM" id="CLU_029375_6_3_9"/>
<dbReference type="EMBL" id="ABVQ01000037">
    <property type="protein sequence ID" value="EEC56443.1"/>
    <property type="molecule type" value="Genomic_DNA"/>
</dbReference>
<dbReference type="Pfam" id="PF20434">
    <property type="entry name" value="BD-FAE"/>
    <property type="match status" value="1"/>
</dbReference>
<dbReference type="PANTHER" id="PTHR43358:SF4">
    <property type="entry name" value="ALPHA_BETA HYDROLASE FOLD-1 DOMAIN-CONTAINING PROTEIN"/>
    <property type="match status" value="1"/>
</dbReference>
<reference evidence="3 4" key="2">
    <citation type="submission" date="2008-11" db="EMBL/GenBank/DDBJ databases">
        <authorList>
            <person name="Fulton L."/>
            <person name="Clifton S."/>
            <person name="Fulton B."/>
            <person name="Xu J."/>
            <person name="Minx P."/>
            <person name="Pepin K.H."/>
            <person name="Johnson M."/>
            <person name="Bhonagiri V."/>
            <person name="Nash W.E."/>
            <person name="Mardis E.R."/>
            <person name="Wilson R.K."/>
        </authorList>
    </citation>
    <scope>NUCLEOTIDE SEQUENCE [LARGE SCALE GENOMIC DNA]</scope>
    <source>
        <strain evidence="3 4">ATCC 43243</strain>
    </source>
</reference>
<keyword evidence="1" id="KW-1133">Transmembrane helix</keyword>
<keyword evidence="1" id="KW-0812">Transmembrane</keyword>
<comment type="caution">
    <text evidence="3">The sequence shown here is derived from an EMBL/GenBank/DDBJ whole genome shotgun (WGS) entry which is preliminary data.</text>
</comment>
<keyword evidence="4" id="KW-1185">Reference proteome</keyword>
<feature type="domain" description="BD-FAE-like" evidence="2">
    <location>
        <begin position="92"/>
        <end position="282"/>
    </location>
</feature>
<dbReference type="Proteomes" id="UP000003136">
    <property type="component" value="Unassembled WGS sequence"/>
</dbReference>
<organism evidence="3 4">
    <name type="scientific">[Bacteroides] pectinophilus ATCC 43243</name>
    <dbReference type="NCBI Taxonomy" id="483218"/>
    <lineage>
        <taxon>Bacteria</taxon>
        <taxon>Bacillati</taxon>
        <taxon>Bacillota</taxon>
        <taxon>Clostridia</taxon>
        <taxon>Eubacteriales</taxon>
    </lineage>
</organism>
<keyword evidence="1" id="KW-0472">Membrane</keyword>
<evidence type="ECO:0000256" key="1">
    <source>
        <dbReference type="SAM" id="Phobius"/>
    </source>
</evidence>
<dbReference type="InterPro" id="IPR029058">
    <property type="entry name" value="AB_hydrolase_fold"/>
</dbReference>
<dbReference type="InterPro" id="IPR049492">
    <property type="entry name" value="BD-FAE-like_dom"/>
</dbReference>
<feature type="transmembrane region" description="Helical" evidence="1">
    <location>
        <begin position="7"/>
        <end position="28"/>
    </location>
</feature>
<protein>
    <recommendedName>
        <fullName evidence="2">BD-FAE-like domain-containing protein</fullName>
    </recommendedName>
</protein>